<dbReference type="AlphaFoldDB" id="A0A0J8GT26"/>
<keyword evidence="4" id="KW-1185">Reference proteome</keyword>
<dbReference type="GO" id="GO:0046872">
    <property type="term" value="F:metal ion binding"/>
    <property type="evidence" value="ECO:0007669"/>
    <property type="project" value="UniProtKB-KW"/>
</dbReference>
<reference evidence="3 4" key="1">
    <citation type="submission" date="2015-04" db="EMBL/GenBank/DDBJ databases">
        <title>Draft Genome Sequence of the Novel Agar-Digesting Marine Bacterium Q1.</title>
        <authorList>
            <person name="Li Y."/>
            <person name="Li D."/>
            <person name="Chen G."/>
            <person name="Du Z."/>
        </authorList>
    </citation>
    <scope>NUCLEOTIDE SEQUENCE [LARGE SCALE GENOMIC DNA]</scope>
    <source>
        <strain evidence="3 4">Q1</strain>
    </source>
</reference>
<proteinExistence type="predicted"/>
<organism evidence="3 4">
    <name type="scientific">Catenovulum maritimum</name>
    <dbReference type="NCBI Taxonomy" id="1513271"/>
    <lineage>
        <taxon>Bacteria</taxon>
        <taxon>Pseudomonadati</taxon>
        <taxon>Pseudomonadota</taxon>
        <taxon>Gammaproteobacteria</taxon>
        <taxon>Alteromonadales</taxon>
        <taxon>Alteromonadaceae</taxon>
        <taxon>Catenovulum</taxon>
    </lineage>
</organism>
<dbReference type="PROSITE" id="PS00934">
    <property type="entry name" value="GLYOXALASE_I_1"/>
    <property type="match status" value="1"/>
</dbReference>
<name>A0A0J8GT26_9ALTE</name>
<gene>
    <name evidence="3" type="ORF">XM47_17435</name>
</gene>
<evidence type="ECO:0000259" key="2">
    <source>
        <dbReference type="PROSITE" id="PS51819"/>
    </source>
</evidence>
<dbReference type="SUPFAM" id="SSF54593">
    <property type="entry name" value="Glyoxalase/Bleomycin resistance protein/Dihydroxybiphenyl dioxygenase"/>
    <property type="match status" value="1"/>
</dbReference>
<protein>
    <recommendedName>
        <fullName evidence="2">VOC domain-containing protein</fullName>
    </recommendedName>
</protein>
<dbReference type="Proteomes" id="UP000037600">
    <property type="component" value="Unassembled WGS sequence"/>
</dbReference>
<dbReference type="Pfam" id="PF00903">
    <property type="entry name" value="Glyoxalase"/>
    <property type="match status" value="1"/>
</dbReference>
<dbReference type="PROSITE" id="PS51819">
    <property type="entry name" value="VOC"/>
    <property type="match status" value="1"/>
</dbReference>
<evidence type="ECO:0000256" key="1">
    <source>
        <dbReference type="ARBA" id="ARBA00022723"/>
    </source>
</evidence>
<sequence>MSESRHQILSLAQIEIQVTDLQQSLEFYIDKLGLTCHYQTEEVALLNIEAVNLLVVEVEAETVTPSEYLIICLQVKDIFATYQRLLDLHLEFTQAPHCVSRVSDMSVWQAFTNDPDGHVIGLQSQL</sequence>
<dbReference type="InterPro" id="IPR004360">
    <property type="entry name" value="Glyas_Fos-R_dOase_dom"/>
</dbReference>
<accession>A0A0J8GT26</accession>
<dbReference type="OrthoDB" id="9804944at2"/>
<dbReference type="GO" id="GO:0004462">
    <property type="term" value="F:lactoylglutathione lyase activity"/>
    <property type="evidence" value="ECO:0007669"/>
    <property type="project" value="InterPro"/>
</dbReference>
<dbReference type="Gene3D" id="3.10.180.10">
    <property type="entry name" value="2,3-Dihydroxybiphenyl 1,2-Dioxygenase, domain 1"/>
    <property type="match status" value="1"/>
</dbReference>
<comment type="caution">
    <text evidence="3">The sequence shown here is derived from an EMBL/GenBank/DDBJ whole genome shotgun (WGS) entry which is preliminary data.</text>
</comment>
<dbReference type="InterPro" id="IPR018146">
    <property type="entry name" value="Glyoxalase_1_CS"/>
</dbReference>
<keyword evidence="1" id="KW-0479">Metal-binding</keyword>
<feature type="domain" description="VOC" evidence="2">
    <location>
        <begin position="10"/>
        <end position="125"/>
    </location>
</feature>
<dbReference type="InterPro" id="IPR037523">
    <property type="entry name" value="VOC_core"/>
</dbReference>
<dbReference type="RefSeq" id="WP_048695421.1">
    <property type="nucleotide sequence ID" value="NZ_KQ130509.1"/>
</dbReference>
<dbReference type="STRING" id="1513271.XM47_17435"/>
<evidence type="ECO:0000313" key="4">
    <source>
        <dbReference type="Proteomes" id="UP000037600"/>
    </source>
</evidence>
<evidence type="ECO:0000313" key="3">
    <source>
        <dbReference type="EMBL" id="KMT63858.1"/>
    </source>
</evidence>
<dbReference type="InterPro" id="IPR029068">
    <property type="entry name" value="Glyas_Bleomycin-R_OHBP_Dase"/>
</dbReference>
<dbReference type="EMBL" id="LAZL01000039">
    <property type="protein sequence ID" value="KMT63858.1"/>
    <property type="molecule type" value="Genomic_DNA"/>
</dbReference>